<name>A0ACB1ALY1_MELEN</name>
<evidence type="ECO:0000313" key="1">
    <source>
        <dbReference type="EMBL" id="CAK5091336.1"/>
    </source>
</evidence>
<protein>
    <submittedName>
        <fullName evidence="1">Uncharacterized protein</fullName>
    </submittedName>
</protein>
<dbReference type="EMBL" id="CAVMJV010000087">
    <property type="protein sequence ID" value="CAK5091336.1"/>
    <property type="molecule type" value="Genomic_DNA"/>
</dbReference>
<accession>A0ACB1ALY1</accession>
<sequence>MVYDEGDQLRSDQEERRREKFSRERGGDYLLDRGRRNFGGPDRESAVDSYEPQFNRRSDGNFPPVQTEAASAQPPMLLTFRKFLDTQDDAILTDEEAIAKYNEYKTEFMRQECERYFHAHKDVECKERRTERRQHILKRLQIFNELLDANKIDALTLSYEHAEQLIRFMDMVVIKLEDGTDADIEAAANEPISDESVLDLLSSKQVTQQKQTQTDDNVADTAVSDEGSSPTKRLVRDVMDTVLDAYEDANKGEEADEAEEGEKPMELNLLIQPTKQAPLPHKTCSIHFRTVPATVPLAEIENLCKQHPGFLRLSLSDPMPVVIDRRSGKSQPIRTALVTYREDVNIKEIFWALRNTKFNGVSLNASVNREFRRRVRSIGATSGLSSQRNIVQNDIRQAAKLIVLYDLKEGLYREENESCEEGEEQLQNESQSADEALLSDLEGAVLKSRNPLLNGISDYLVDVTSAEEDALVENVAQVHGTELMEEMEKDNKMIKVLDRLLLYLRIVHSIDFYATIDLALIHVRGRPLDNITTTTTTTRVPQLPKTVISGHIATFNALLDQGLFKRALLPEEELQKLGKKDAEKAVQDFLDKNTVEQAPGKYLCPLSGKRFRAVEFVHKHLHSKHQEEIDAARHEALYFNNYLCDPNRPHNQIFVKITNTASAVEREIRRSSASPPPNRNTQNSTLEEGAGGGRDSERPVPRSTWQPLDRFNSSGGGNNRFNGGGGQGQRSFGGGINSGGSTRQRFSYEPVNEVSGAASGGFGGGRSRVDPRAPPSYRDLDAPTEDII</sequence>
<dbReference type="Proteomes" id="UP001497535">
    <property type="component" value="Unassembled WGS sequence"/>
</dbReference>
<evidence type="ECO:0000313" key="2">
    <source>
        <dbReference type="Proteomes" id="UP001497535"/>
    </source>
</evidence>
<comment type="caution">
    <text evidence="1">The sequence shown here is derived from an EMBL/GenBank/DDBJ whole genome shotgun (WGS) entry which is preliminary data.</text>
</comment>
<keyword evidence="2" id="KW-1185">Reference proteome</keyword>
<proteinExistence type="predicted"/>
<reference evidence="1" key="1">
    <citation type="submission" date="2023-11" db="EMBL/GenBank/DDBJ databases">
        <authorList>
            <person name="Poullet M."/>
        </authorList>
    </citation>
    <scope>NUCLEOTIDE SEQUENCE</scope>
    <source>
        <strain evidence="1">E1834</strain>
    </source>
</reference>
<organism evidence="1 2">
    <name type="scientific">Meloidogyne enterolobii</name>
    <name type="common">Root-knot nematode worm</name>
    <name type="synonym">Meloidogyne mayaguensis</name>
    <dbReference type="NCBI Taxonomy" id="390850"/>
    <lineage>
        <taxon>Eukaryota</taxon>
        <taxon>Metazoa</taxon>
        <taxon>Ecdysozoa</taxon>
        <taxon>Nematoda</taxon>
        <taxon>Chromadorea</taxon>
        <taxon>Rhabditida</taxon>
        <taxon>Tylenchina</taxon>
        <taxon>Tylenchomorpha</taxon>
        <taxon>Tylenchoidea</taxon>
        <taxon>Meloidogynidae</taxon>
        <taxon>Meloidogyninae</taxon>
        <taxon>Meloidogyne</taxon>
    </lineage>
</organism>
<gene>
    <name evidence="1" type="ORF">MENTE1834_LOCUS39172</name>
</gene>